<dbReference type="KEGG" id="nta:107785765"/>
<dbReference type="NCBIfam" id="TIGR00685">
    <property type="entry name" value="T6PP"/>
    <property type="match status" value="1"/>
</dbReference>
<dbReference type="InterPro" id="IPR001830">
    <property type="entry name" value="Glyco_trans_20"/>
</dbReference>
<comment type="similarity">
    <text evidence="1">In the N-terminal section; belongs to the glycosyltransferase 20 family.</text>
</comment>
<dbReference type="EC" id="3.1.3.12" evidence="2"/>
<comment type="function">
    <text evidence="2">Removes the phosphate from trehalose 6-phosphate to produce free trehalose.</text>
</comment>
<evidence type="ECO:0000256" key="2">
    <source>
        <dbReference type="RuleBase" id="RU361117"/>
    </source>
</evidence>
<sequence>MELKLHPDLKEPLRKLCNDPKTTVVVLSGSDRNVLDENFGEYRMWLAAEHGMFLRQTEGNWMTTMPENLNMDWVDSVKHVFEYFTERTPRSHFELRETSLVWNYKYTDIEFGRLQSKDLLQHLWTGPISNASVDVVQGSRSVEVRAVGVTKGAAIDRILGEIVHNNDVKAPIDYVLCIGHFLPKDEDIYSFFEPELPLGQAATTRTKIANHLNRNTSNHSAGKSGHWAVSYKVSQQASTLDKKAGSNENGNWWSMMRDRMTVHEGSSVLDLKADNYFSCAVGRKCSTSRYLLGSSADVVSLLKELAYCSSYRAASSYK</sequence>
<dbReference type="PaxDb" id="4097-A0A1S3ZE43"/>
<dbReference type="FunFam" id="3.40.50.1000:FF:000100">
    <property type="entry name" value="Alpha,alpha-trehalose-phosphate synthase"/>
    <property type="match status" value="1"/>
</dbReference>
<dbReference type="InterPro" id="IPR036412">
    <property type="entry name" value="HAD-like_sf"/>
</dbReference>
<proteinExistence type="inferred from homology"/>
<dbReference type="STRING" id="4097.A0A1S3ZE43"/>
<dbReference type="GO" id="GO:0004805">
    <property type="term" value="F:trehalose-phosphatase activity"/>
    <property type="evidence" value="ECO:0007669"/>
    <property type="project" value="UniProtKB-EC"/>
</dbReference>
<protein>
    <recommendedName>
        <fullName evidence="2">Trehalose 6-phosphate phosphatase</fullName>
        <ecNumber evidence="2">3.1.3.12</ecNumber>
    </recommendedName>
</protein>
<dbReference type="GO" id="GO:0005992">
    <property type="term" value="P:trehalose biosynthetic process"/>
    <property type="evidence" value="ECO:0007669"/>
    <property type="project" value="UniProtKB-UniPathway"/>
</dbReference>
<dbReference type="UniPathway" id="UPA00299"/>
<dbReference type="Gene3D" id="3.30.70.1020">
    <property type="entry name" value="Trehalose-6-phosphate phosphatase related protein, domain 2"/>
    <property type="match status" value="1"/>
</dbReference>
<comment type="catalytic activity">
    <reaction evidence="2">
        <text>alpha,alpha-trehalose 6-phosphate + H2O = alpha,alpha-trehalose + phosphate</text>
        <dbReference type="Rhea" id="RHEA:23420"/>
        <dbReference type="ChEBI" id="CHEBI:15377"/>
        <dbReference type="ChEBI" id="CHEBI:16551"/>
        <dbReference type="ChEBI" id="CHEBI:43474"/>
        <dbReference type="ChEBI" id="CHEBI:58429"/>
        <dbReference type="EC" id="3.1.3.12"/>
    </reaction>
</comment>
<name>A0A1S3ZE43_TOBAC</name>
<dbReference type="CDD" id="cd01627">
    <property type="entry name" value="HAD_TPP"/>
    <property type="match status" value="1"/>
</dbReference>
<comment type="similarity">
    <text evidence="2">Belongs to the trehalose phosphatase family.</text>
</comment>
<reference evidence="3" key="1">
    <citation type="submission" date="2025-08" db="UniProtKB">
        <authorList>
            <consortium name="RefSeq"/>
        </authorList>
    </citation>
    <scope>IDENTIFICATION</scope>
</reference>
<evidence type="ECO:0000256" key="1">
    <source>
        <dbReference type="ARBA" id="ARBA00005409"/>
    </source>
</evidence>
<dbReference type="Gene3D" id="3.40.50.1000">
    <property type="entry name" value="HAD superfamily/HAD-like"/>
    <property type="match status" value="1"/>
</dbReference>
<dbReference type="RefSeq" id="XP_016462624.1">
    <property type="nucleotide sequence ID" value="XM_016607138.1"/>
</dbReference>
<comment type="cofactor">
    <cofactor evidence="2">
        <name>a divalent metal cation</name>
        <dbReference type="ChEBI" id="CHEBI:60240"/>
    </cofactor>
</comment>
<dbReference type="OrthoDB" id="1218026at2759"/>
<organism evidence="3">
    <name type="scientific">Nicotiana tabacum</name>
    <name type="common">Common tobacco</name>
    <dbReference type="NCBI Taxonomy" id="4097"/>
    <lineage>
        <taxon>Eukaryota</taxon>
        <taxon>Viridiplantae</taxon>
        <taxon>Streptophyta</taxon>
        <taxon>Embryophyta</taxon>
        <taxon>Tracheophyta</taxon>
        <taxon>Spermatophyta</taxon>
        <taxon>Magnoliopsida</taxon>
        <taxon>eudicotyledons</taxon>
        <taxon>Gunneridae</taxon>
        <taxon>Pentapetalae</taxon>
        <taxon>asterids</taxon>
        <taxon>lamiids</taxon>
        <taxon>Solanales</taxon>
        <taxon>Solanaceae</taxon>
        <taxon>Nicotianoideae</taxon>
        <taxon>Nicotianeae</taxon>
        <taxon>Nicotiana</taxon>
    </lineage>
</organism>
<dbReference type="SUPFAM" id="SSF56784">
    <property type="entry name" value="HAD-like"/>
    <property type="match status" value="1"/>
</dbReference>
<dbReference type="FunFam" id="3.30.70.1020:FF:000001">
    <property type="entry name" value="Alpha,alpha-trehalose-phosphate synthase [UDP-forming] 1"/>
    <property type="match status" value="1"/>
</dbReference>
<dbReference type="SMR" id="A0A1S3ZE43"/>
<keyword evidence="2" id="KW-0378">Hydrolase</keyword>
<dbReference type="AlphaFoldDB" id="A0A1S3ZE43"/>
<dbReference type="PANTHER" id="PTHR10788:SF106">
    <property type="entry name" value="BCDNA.GH08860"/>
    <property type="match status" value="1"/>
</dbReference>
<dbReference type="InterPro" id="IPR003337">
    <property type="entry name" value="Trehalose_PPase"/>
</dbReference>
<dbReference type="InterPro" id="IPR023214">
    <property type="entry name" value="HAD_sf"/>
</dbReference>
<dbReference type="GO" id="GO:0016758">
    <property type="term" value="F:hexosyltransferase activity"/>
    <property type="evidence" value="ECO:0007669"/>
    <property type="project" value="UniProtKB-ARBA"/>
</dbReference>
<comment type="pathway">
    <text evidence="2">Glycan biosynthesis; trehalose biosynthesis.</text>
</comment>
<evidence type="ECO:0000313" key="3">
    <source>
        <dbReference type="RefSeq" id="XP_016462624.1"/>
    </source>
</evidence>
<dbReference type="OMA" id="NENANWW"/>
<dbReference type="Pfam" id="PF02358">
    <property type="entry name" value="Trehalose_PPase"/>
    <property type="match status" value="1"/>
</dbReference>
<gene>
    <name evidence="3" type="primary">LOC107785765</name>
</gene>
<accession>A0A1S3ZE43</accession>
<dbReference type="PANTHER" id="PTHR10788">
    <property type="entry name" value="TREHALOSE-6-PHOSPHATE SYNTHASE"/>
    <property type="match status" value="1"/>
</dbReference>